<dbReference type="PANTHER" id="PTHR39468:SF1">
    <property type="entry name" value="MTF2-LIKE C-TERMINAL DOMAIN-CONTAINING PROTEIN"/>
    <property type="match status" value="1"/>
</dbReference>
<feature type="domain" description="Mtf2-like C-terminal" evidence="2">
    <location>
        <begin position="343"/>
        <end position="504"/>
    </location>
</feature>
<dbReference type="eggNOG" id="ENOG502S7AT">
    <property type="taxonomic scope" value="Eukaryota"/>
</dbReference>
<dbReference type="AlphaFoldDB" id="U7PIG8"/>
<dbReference type="EMBL" id="KI440854">
    <property type="protein sequence ID" value="ERS95342.1"/>
    <property type="molecule type" value="Genomic_DNA"/>
</dbReference>
<sequence length="567" mass="61636">MSTSFLPFLYPARLVQRPLRAPVVRQFLRSLHATAPAHSRRQPPSSSSPSSSPAPRAARRRDPIPFELPSDIERDLLPDSERLEQNGDEEDYVDDSGHINLGGVGGAEGTITPLERQAFRRIFREIARHQQQEELDLHMYGHEGMGEDVEAGVDGEYVGEDFDVGDGIGIDAGDANSPEALRQRDDEQRSRVNSILGEASDDQFLARENQRNLRRQGEEAAMYALEEGTDADVATDTSVLRSLGSLGGTSAATPQAPPPPPSDARLNMQRNRVLSQFPPSLRSAAGKALGIKDEVRARQVPGHVQEASVTEPVTETKRVTPTGTPEETPLPPPSPAVLARRKRQQKMELTMLSKKTDFALWQYMEEHVFSLVDELGIGKDKAKAQANASAPATEKKSRKVSSKLTANGPLYPALLLHGQRLLDSHFRGGTTSPLALAVLPRVKALGLASYVLGASTPLYNHLLGIRWLRQGDAPAVFALLSEMQRAGLPFDQGTLNLVKSIEWHVVPLAGGRTGTGTGLAAPSAAAQRESAFLVAALQHLPDLAAVARTAAYWRQVVERSVNWGRRA</sequence>
<feature type="region of interest" description="Disordered" evidence="1">
    <location>
        <begin position="170"/>
        <end position="197"/>
    </location>
</feature>
<evidence type="ECO:0000313" key="4">
    <source>
        <dbReference type="Proteomes" id="UP000018087"/>
    </source>
</evidence>
<dbReference type="InterPro" id="IPR043837">
    <property type="entry name" value="Mtf2-like_C"/>
</dbReference>
<reference evidence="4" key="1">
    <citation type="journal article" date="2014" name="Genome Announc.">
        <title>Genome sequence of the pathogenic fungus Sporothrix schenckii (ATCC 58251).</title>
        <authorList>
            <person name="Cuomo C.A."/>
            <person name="Rodriguez-Del Valle N."/>
            <person name="Perez-Sanchez L."/>
            <person name="Abouelleil A."/>
            <person name="Goldberg J."/>
            <person name="Young S."/>
            <person name="Zeng Q."/>
            <person name="Birren B.W."/>
        </authorList>
    </citation>
    <scope>NUCLEOTIDE SEQUENCE [LARGE SCALE GENOMIC DNA]</scope>
    <source>
        <strain evidence="4">ATCC 58251 / de Perez 2211183</strain>
    </source>
</reference>
<feature type="compositionally biased region" description="Low complexity" evidence="1">
    <location>
        <begin position="42"/>
        <end position="56"/>
    </location>
</feature>
<dbReference type="Proteomes" id="UP000018087">
    <property type="component" value="Unassembled WGS sequence"/>
</dbReference>
<gene>
    <name evidence="3" type="ORF">HMPREF1624_08220</name>
</gene>
<dbReference type="PANTHER" id="PTHR39468">
    <property type="entry name" value="CHROMOSOME 7, WHOLE GENOME SHOTGUN SEQUENCE"/>
    <property type="match status" value="1"/>
</dbReference>
<dbReference type="GO" id="GO:0005739">
    <property type="term" value="C:mitochondrion"/>
    <property type="evidence" value="ECO:0007669"/>
    <property type="project" value="InterPro"/>
</dbReference>
<protein>
    <recommendedName>
        <fullName evidence="2">Mtf2-like C-terminal domain-containing protein</fullName>
    </recommendedName>
</protein>
<dbReference type="STRING" id="1391915.U7PIG8"/>
<feature type="region of interest" description="Disordered" evidence="1">
    <location>
        <begin position="34"/>
        <end position="78"/>
    </location>
</feature>
<evidence type="ECO:0000259" key="2">
    <source>
        <dbReference type="Pfam" id="PF19189"/>
    </source>
</evidence>
<feature type="region of interest" description="Disordered" evidence="1">
    <location>
        <begin position="244"/>
        <end position="263"/>
    </location>
</feature>
<feature type="region of interest" description="Disordered" evidence="1">
    <location>
        <begin position="308"/>
        <end position="336"/>
    </location>
</feature>
<dbReference type="OrthoDB" id="2444174at2759"/>
<organism evidence="3 4">
    <name type="scientific">Sporothrix schenckii (strain ATCC 58251 / de Perez 2211183)</name>
    <name type="common">Rose-picker's disease fungus</name>
    <dbReference type="NCBI Taxonomy" id="1391915"/>
    <lineage>
        <taxon>Eukaryota</taxon>
        <taxon>Fungi</taxon>
        <taxon>Dikarya</taxon>
        <taxon>Ascomycota</taxon>
        <taxon>Pezizomycotina</taxon>
        <taxon>Sordariomycetes</taxon>
        <taxon>Sordariomycetidae</taxon>
        <taxon>Ophiostomatales</taxon>
        <taxon>Ophiostomataceae</taxon>
        <taxon>Sporothrix</taxon>
    </lineage>
</organism>
<accession>U7PIG8</accession>
<keyword evidence="4" id="KW-1185">Reference proteome</keyword>
<dbReference type="Pfam" id="PF19189">
    <property type="entry name" value="Mtf2"/>
    <property type="match status" value="1"/>
</dbReference>
<evidence type="ECO:0000313" key="3">
    <source>
        <dbReference type="EMBL" id="ERS95342.1"/>
    </source>
</evidence>
<feature type="compositionally biased region" description="Basic and acidic residues" evidence="1">
    <location>
        <begin position="181"/>
        <end position="190"/>
    </location>
</feature>
<name>U7PIG8_SPOS1</name>
<evidence type="ECO:0000256" key="1">
    <source>
        <dbReference type="SAM" id="MobiDB-lite"/>
    </source>
</evidence>
<proteinExistence type="predicted"/>
<dbReference type="HOGENOM" id="CLU_028481_0_0_1"/>
<dbReference type="InterPro" id="IPR040009">
    <property type="entry name" value="Mtf2/C5D6.12-like"/>
</dbReference>